<feature type="compositionally biased region" description="Basic and acidic residues" evidence="1">
    <location>
        <begin position="38"/>
        <end position="47"/>
    </location>
</feature>
<reference evidence="2 3" key="1">
    <citation type="submission" date="2020-06" db="EMBL/GenBank/DDBJ databases">
        <title>Interaction of electrochemicaly active bacteria, Geobacter bremensis R4 on different carbon anode.</title>
        <authorList>
            <person name="Meng L."/>
            <person name="Yoshida N."/>
        </authorList>
    </citation>
    <scope>NUCLEOTIDE SEQUENCE [LARGE SCALE GENOMIC DNA]</scope>
    <source>
        <strain evidence="2 3">R4</strain>
    </source>
</reference>
<keyword evidence="3" id="KW-1185">Reference proteome</keyword>
<accession>A0A7R7FRS9</accession>
<evidence type="ECO:0000313" key="2">
    <source>
        <dbReference type="EMBL" id="BCO11142.1"/>
    </source>
</evidence>
<evidence type="ECO:0000256" key="1">
    <source>
        <dbReference type="SAM" id="MobiDB-lite"/>
    </source>
</evidence>
<proteinExistence type="predicted"/>
<dbReference type="AlphaFoldDB" id="A0A7R7FRS9"/>
<gene>
    <name evidence="2" type="ORF">GEOBRER4_n0245</name>
</gene>
<dbReference type="EMBL" id="AP023213">
    <property type="protein sequence ID" value="BCO11142.1"/>
    <property type="molecule type" value="Genomic_DNA"/>
</dbReference>
<evidence type="ECO:0000313" key="3">
    <source>
        <dbReference type="Proteomes" id="UP000515472"/>
    </source>
</evidence>
<dbReference type="Proteomes" id="UP000515472">
    <property type="component" value="Chromosome"/>
</dbReference>
<sequence length="47" mass="5389">MSRVKLILAPRFVKTPPARLLPRAWHPGPTRKKKRTARREPGAVRCS</sequence>
<feature type="region of interest" description="Disordered" evidence="1">
    <location>
        <begin position="19"/>
        <end position="47"/>
    </location>
</feature>
<organism evidence="2 3">
    <name type="scientific">Citrifermentans bremense</name>
    <dbReference type="NCBI Taxonomy" id="60035"/>
    <lineage>
        <taxon>Bacteria</taxon>
        <taxon>Pseudomonadati</taxon>
        <taxon>Thermodesulfobacteriota</taxon>
        <taxon>Desulfuromonadia</taxon>
        <taxon>Geobacterales</taxon>
        <taxon>Geobacteraceae</taxon>
        <taxon>Citrifermentans</taxon>
    </lineage>
</organism>
<name>A0A7R7FRS9_9BACT</name>
<protein>
    <submittedName>
        <fullName evidence="2">Uncharacterized protein</fullName>
    </submittedName>
</protein>